<name>A0AA41Z3E0_9SPHN</name>
<evidence type="ECO:0000313" key="2">
    <source>
        <dbReference type="Proteomes" id="UP001165565"/>
    </source>
</evidence>
<comment type="caution">
    <text evidence="1">The sequence shown here is derived from an EMBL/GenBank/DDBJ whole genome shotgun (WGS) entry which is preliminary data.</text>
</comment>
<protein>
    <submittedName>
        <fullName evidence="1">Uncharacterized protein</fullName>
    </submittedName>
</protein>
<organism evidence="1 2">
    <name type="scientific">Sphingomonas lycopersici</name>
    <dbReference type="NCBI Taxonomy" id="2951807"/>
    <lineage>
        <taxon>Bacteria</taxon>
        <taxon>Pseudomonadati</taxon>
        <taxon>Pseudomonadota</taxon>
        <taxon>Alphaproteobacteria</taxon>
        <taxon>Sphingomonadales</taxon>
        <taxon>Sphingomonadaceae</taxon>
        <taxon>Sphingomonas</taxon>
    </lineage>
</organism>
<dbReference type="RefSeq" id="WP_265267349.1">
    <property type="nucleotide sequence ID" value="NZ_JANFAV010000001.1"/>
</dbReference>
<accession>A0AA41Z3E0</accession>
<evidence type="ECO:0000313" key="1">
    <source>
        <dbReference type="EMBL" id="MCW6533302.1"/>
    </source>
</evidence>
<proteinExistence type="predicted"/>
<keyword evidence="2" id="KW-1185">Reference proteome</keyword>
<dbReference type="Proteomes" id="UP001165565">
    <property type="component" value="Unassembled WGS sequence"/>
</dbReference>
<reference evidence="1" key="1">
    <citation type="submission" date="2022-06" db="EMBL/GenBank/DDBJ databases">
        <title>Sphingomonas sp. nov. isolated from rhizosphere soil of tomato.</title>
        <authorList>
            <person name="Dong H."/>
            <person name="Gao R."/>
        </authorList>
    </citation>
    <scope>NUCLEOTIDE SEQUENCE</scope>
    <source>
        <strain evidence="1">MMSM24</strain>
    </source>
</reference>
<dbReference type="EMBL" id="JANFAV010000001">
    <property type="protein sequence ID" value="MCW6533302.1"/>
    <property type="molecule type" value="Genomic_DNA"/>
</dbReference>
<dbReference type="AlphaFoldDB" id="A0AA41Z3E0"/>
<gene>
    <name evidence="1" type="ORF">NEE01_00750</name>
</gene>
<sequence>MTWDRIALRGAIAGLALALGSAAIAETIVVRASGPSAKSYPPGRKLAQSGALALQPGDVVTLLDAKGTRTLRGPGNFNVAAANAAPAGGVALAALLDTKRVRRARTGAVRGGVGQPGTPRRPNLWLADVATPGALCVADPAALKLWRADATRAATVQIAGEGAQATASFAAGEAIAAWPAALPVRDGASYRVSADGHAAEIRVALVDAGTAGMDMIASALIAHGCTAQLDLLVDAAAPADTAAKD</sequence>